<accession>A0A829R3C7</accession>
<evidence type="ECO:0000313" key="1">
    <source>
        <dbReference type="EMBL" id="EUJ26639.1"/>
    </source>
</evidence>
<name>A0A829R3C7_LISGR</name>
<evidence type="ECO:0000313" key="2">
    <source>
        <dbReference type="Proteomes" id="UP000019251"/>
    </source>
</evidence>
<sequence length="64" mass="7687">METAKIFYVKRKAIKNLDGKIFEALRIKLRELCQTGEAFDATYITDQRVLQKYQNTNRYVKFYC</sequence>
<dbReference type="Proteomes" id="UP000019251">
    <property type="component" value="Unassembled WGS sequence"/>
</dbReference>
<protein>
    <submittedName>
        <fullName evidence="1">Uncharacterized protein</fullName>
    </submittedName>
</protein>
<reference evidence="1 2" key="1">
    <citation type="submission" date="2012-12" db="EMBL/GenBank/DDBJ databases">
        <title>Novel taxa of Listeriaceae from agricultural environments in the United States.</title>
        <authorList>
            <person name="den Bakker H.C."/>
            <person name="Allred A."/>
            <person name="Warchocki S."/>
            <person name="Wright E.M."/>
            <person name="Burrell A."/>
            <person name="Nightingale K.K."/>
            <person name="Kephart D."/>
            <person name="Wiedmann M."/>
        </authorList>
    </citation>
    <scope>NUCLEOTIDE SEQUENCE [LARGE SCALE GENOMIC DNA]</scope>
    <source>
        <strain evidence="1 2">FSL F6-1183</strain>
    </source>
</reference>
<dbReference type="AlphaFoldDB" id="A0A829R3C7"/>
<comment type="caution">
    <text evidence="1">The sequence shown here is derived from an EMBL/GenBank/DDBJ whole genome shotgun (WGS) entry which is preliminary data.</text>
</comment>
<proteinExistence type="predicted"/>
<gene>
    <name evidence="1" type="ORF">LMUR_12566</name>
</gene>
<organism evidence="1 2">
    <name type="scientific">Listeria grayi FSL F6-1183</name>
    <dbReference type="NCBI Taxonomy" id="1265827"/>
    <lineage>
        <taxon>Bacteria</taxon>
        <taxon>Bacillati</taxon>
        <taxon>Bacillota</taxon>
        <taxon>Bacilli</taxon>
        <taxon>Bacillales</taxon>
        <taxon>Listeriaceae</taxon>
        <taxon>Listeria</taxon>
    </lineage>
</organism>
<dbReference type="EMBL" id="AODG01000015">
    <property type="protein sequence ID" value="EUJ26639.1"/>
    <property type="molecule type" value="Genomic_DNA"/>
</dbReference>
<dbReference type="RefSeq" id="WP_036107587.1">
    <property type="nucleotide sequence ID" value="NZ_AODG01000015.1"/>
</dbReference>